<protein>
    <recommendedName>
        <fullName evidence="9">Ig-like domain-containing protein</fullName>
    </recommendedName>
</protein>
<evidence type="ECO:0000256" key="1">
    <source>
        <dbReference type="ARBA" id="ARBA00004479"/>
    </source>
</evidence>
<feature type="domain" description="Ig-like" evidence="9">
    <location>
        <begin position="398"/>
        <end position="501"/>
    </location>
</feature>
<evidence type="ECO:0000256" key="7">
    <source>
        <dbReference type="ARBA" id="ARBA00023157"/>
    </source>
</evidence>
<dbReference type="InterPro" id="IPR013106">
    <property type="entry name" value="Ig_V-set"/>
</dbReference>
<dbReference type="InParanoid" id="A0A672JTJ3"/>
<evidence type="ECO:0000256" key="3">
    <source>
        <dbReference type="ARBA" id="ARBA00022729"/>
    </source>
</evidence>
<reference evidence="10" key="3">
    <citation type="submission" date="2025-09" db="UniProtKB">
        <authorList>
            <consortium name="Ensembl"/>
        </authorList>
    </citation>
    <scope>IDENTIFICATION</scope>
</reference>
<keyword evidence="8" id="KW-0393">Immunoglobulin domain</keyword>
<evidence type="ECO:0000313" key="11">
    <source>
        <dbReference type="Proteomes" id="UP000472267"/>
    </source>
</evidence>
<name>A0A672JTJ3_SALFA</name>
<evidence type="ECO:0000256" key="5">
    <source>
        <dbReference type="ARBA" id="ARBA00022989"/>
    </source>
</evidence>
<evidence type="ECO:0000256" key="8">
    <source>
        <dbReference type="ARBA" id="ARBA00023319"/>
    </source>
</evidence>
<keyword evidence="2" id="KW-0812">Transmembrane</keyword>
<dbReference type="PANTHER" id="PTHR12207:SF25">
    <property type="entry name" value="IMMUNOGLOBULIN SUPERFAMILY MEMBER 2"/>
    <property type="match status" value="1"/>
</dbReference>
<dbReference type="InterPro" id="IPR007110">
    <property type="entry name" value="Ig-like_dom"/>
</dbReference>
<accession>A0A672JTJ3</accession>
<reference evidence="10" key="2">
    <citation type="submission" date="2025-08" db="UniProtKB">
        <authorList>
            <consortium name="Ensembl"/>
        </authorList>
    </citation>
    <scope>IDENTIFICATION</scope>
</reference>
<dbReference type="FunFam" id="2.60.40.10:FF:000191">
    <property type="entry name" value="Immunoglobulin superfamily member 3"/>
    <property type="match status" value="1"/>
</dbReference>
<keyword evidence="6" id="KW-0472">Membrane</keyword>
<keyword evidence="3" id="KW-0732">Signal</keyword>
<dbReference type="Ensembl" id="ENSSFAT00005058200.1">
    <property type="protein sequence ID" value="ENSSFAP00005056484.1"/>
    <property type="gene ID" value="ENSSFAG00005026696.1"/>
</dbReference>
<dbReference type="PROSITE" id="PS50835">
    <property type="entry name" value="IG_LIKE"/>
    <property type="match status" value="3"/>
</dbReference>
<reference evidence="10" key="1">
    <citation type="submission" date="2019-06" db="EMBL/GenBank/DDBJ databases">
        <authorList>
            <consortium name="Wellcome Sanger Institute Data Sharing"/>
        </authorList>
    </citation>
    <scope>NUCLEOTIDE SEQUENCE [LARGE SCALE GENOMIC DNA]</scope>
</reference>
<evidence type="ECO:0000256" key="2">
    <source>
        <dbReference type="ARBA" id="ARBA00022692"/>
    </source>
</evidence>
<feature type="domain" description="Ig-like" evidence="9">
    <location>
        <begin position="266"/>
        <end position="376"/>
    </location>
</feature>
<dbReference type="SMART" id="SM00409">
    <property type="entry name" value="IG"/>
    <property type="match status" value="4"/>
</dbReference>
<dbReference type="OMA" id="HMTENAT"/>
<dbReference type="InterPro" id="IPR051102">
    <property type="entry name" value="IgSF_V-set/TM_domain"/>
</dbReference>
<dbReference type="SUPFAM" id="SSF48726">
    <property type="entry name" value="Immunoglobulin"/>
    <property type="match status" value="4"/>
</dbReference>
<keyword evidence="7" id="KW-1015">Disulfide bond</keyword>
<sequence>MFPGEARVQTEAQAGPLYRVLGAPLAISCNVSGFRDEASVKHFSFYINKPANPGLDINIISTNDRGFGFAIYQQRVRSGEIFITRVSPNSVIFEIQSLQRGDEGDYDCSVENSEYTYDGSYSVKTAVKVIDDSLSVSSPASTSLSFNEGEALTLTCQASSNTIQHTHLSFAWYLQRDGEDDARPIISLDRDFTLRPGRGFEARYQAGLVRLDKLGEATYRLKVSQLELSDQGKIHCQAQEWIQDPDRSWYPIATKDAEKITLEVKPDALSLAVRILAQHTALQEGQELLLSCSVDTSNLEGSFFSVAFLREGVELARIGPTGVLSVGPEYSGRENQGELRAARTGSRDYRLILRPVRTEDQGEYKCRVWPEERGLDGVFTQGASQDSSSQLVSISATGDRLRLACEVEGVKGRLTVAWQYKSSSTPAALFTNVIGLSQEGVIEETEEFRSRGVRATRPAANVFVFELDEVKLSDSGVYQCAVSEWNTNSKVHSQSQAAAVTVTP</sequence>
<dbReference type="PANTHER" id="PTHR12207">
    <property type="entry name" value="V-SET AND TRANSMEMBRANE DOMAIN-CONTAINING PROTEIN"/>
    <property type="match status" value="1"/>
</dbReference>
<proteinExistence type="predicted"/>
<dbReference type="Pfam" id="PF07686">
    <property type="entry name" value="V-set"/>
    <property type="match status" value="1"/>
</dbReference>
<keyword evidence="4" id="KW-0677">Repeat</keyword>
<evidence type="ECO:0000256" key="6">
    <source>
        <dbReference type="ARBA" id="ARBA00023136"/>
    </source>
</evidence>
<dbReference type="InterPro" id="IPR013783">
    <property type="entry name" value="Ig-like_fold"/>
</dbReference>
<dbReference type="CDD" id="cd00099">
    <property type="entry name" value="IgV"/>
    <property type="match status" value="1"/>
</dbReference>
<dbReference type="InterPro" id="IPR036179">
    <property type="entry name" value="Ig-like_dom_sf"/>
</dbReference>
<keyword evidence="11" id="KW-1185">Reference proteome</keyword>
<evidence type="ECO:0000259" key="9">
    <source>
        <dbReference type="PROSITE" id="PS50835"/>
    </source>
</evidence>
<feature type="domain" description="Ig-like" evidence="9">
    <location>
        <begin position="139"/>
        <end position="239"/>
    </location>
</feature>
<dbReference type="Gene3D" id="2.60.40.10">
    <property type="entry name" value="Immunoglobulins"/>
    <property type="match status" value="4"/>
</dbReference>
<dbReference type="Proteomes" id="UP000472267">
    <property type="component" value="Chromosome 16"/>
</dbReference>
<organism evidence="10 11">
    <name type="scientific">Salarias fasciatus</name>
    <name type="common">Jewelled blenny</name>
    <name type="synonym">Blennius fasciatus</name>
    <dbReference type="NCBI Taxonomy" id="181472"/>
    <lineage>
        <taxon>Eukaryota</taxon>
        <taxon>Metazoa</taxon>
        <taxon>Chordata</taxon>
        <taxon>Craniata</taxon>
        <taxon>Vertebrata</taxon>
        <taxon>Euteleostomi</taxon>
        <taxon>Actinopterygii</taxon>
        <taxon>Neopterygii</taxon>
        <taxon>Teleostei</taxon>
        <taxon>Neoteleostei</taxon>
        <taxon>Acanthomorphata</taxon>
        <taxon>Ovalentaria</taxon>
        <taxon>Blenniimorphae</taxon>
        <taxon>Blenniiformes</taxon>
        <taxon>Blennioidei</taxon>
        <taxon>Blenniidae</taxon>
        <taxon>Salariinae</taxon>
        <taxon>Salarias</taxon>
    </lineage>
</organism>
<dbReference type="AlphaFoldDB" id="A0A672JTJ3"/>
<dbReference type="GO" id="GO:0016020">
    <property type="term" value="C:membrane"/>
    <property type="evidence" value="ECO:0007669"/>
    <property type="project" value="UniProtKB-SubCell"/>
</dbReference>
<keyword evidence="5" id="KW-1133">Transmembrane helix</keyword>
<dbReference type="FunFam" id="2.60.40.10:FF:000491">
    <property type="entry name" value="Immunoglobulin superfamily, member 3"/>
    <property type="match status" value="1"/>
</dbReference>
<evidence type="ECO:0000313" key="10">
    <source>
        <dbReference type="Ensembl" id="ENSSFAP00005056484.1"/>
    </source>
</evidence>
<comment type="subcellular location">
    <subcellularLocation>
        <location evidence="1">Membrane</location>
        <topology evidence="1">Single-pass type I membrane protein</topology>
    </subcellularLocation>
</comment>
<evidence type="ECO:0000256" key="4">
    <source>
        <dbReference type="ARBA" id="ARBA00022737"/>
    </source>
</evidence>
<dbReference type="InterPro" id="IPR003599">
    <property type="entry name" value="Ig_sub"/>
</dbReference>
<dbReference type="SMART" id="SM00406">
    <property type="entry name" value="IGv"/>
    <property type="match status" value="4"/>
</dbReference>